<gene>
    <name evidence="1" type="ORF">LIER_18601</name>
</gene>
<dbReference type="EMBL" id="BAABME010004485">
    <property type="protein sequence ID" value="GAA0162527.1"/>
    <property type="molecule type" value="Genomic_DNA"/>
</dbReference>
<accession>A0AAV3QHE2</accession>
<protein>
    <submittedName>
        <fullName evidence="1">Uncharacterized protein</fullName>
    </submittedName>
</protein>
<evidence type="ECO:0000313" key="1">
    <source>
        <dbReference type="EMBL" id="GAA0162527.1"/>
    </source>
</evidence>
<sequence>MNTFTFPSATTTSAFVFYTQHMIQIRNQKKTIQVRTFHWLVVEVEDGGNWRDHAVKFDKEKIDESDDDDDVSQFNKGNS</sequence>
<organism evidence="1 2">
    <name type="scientific">Lithospermum erythrorhizon</name>
    <name type="common">Purple gromwell</name>
    <name type="synonym">Lithospermum officinale var. erythrorhizon</name>
    <dbReference type="NCBI Taxonomy" id="34254"/>
    <lineage>
        <taxon>Eukaryota</taxon>
        <taxon>Viridiplantae</taxon>
        <taxon>Streptophyta</taxon>
        <taxon>Embryophyta</taxon>
        <taxon>Tracheophyta</taxon>
        <taxon>Spermatophyta</taxon>
        <taxon>Magnoliopsida</taxon>
        <taxon>eudicotyledons</taxon>
        <taxon>Gunneridae</taxon>
        <taxon>Pentapetalae</taxon>
        <taxon>asterids</taxon>
        <taxon>lamiids</taxon>
        <taxon>Boraginales</taxon>
        <taxon>Boraginaceae</taxon>
        <taxon>Boraginoideae</taxon>
        <taxon>Lithospermeae</taxon>
        <taxon>Lithospermum</taxon>
    </lineage>
</organism>
<dbReference type="AlphaFoldDB" id="A0AAV3QHE2"/>
<comment type="caution">
    <text evidence="1">The sequence shown here is derived from an EMBL/GenBank/DDBJ whole genome shotgun (WGS) entry which is preliminary data.</text>
</comment>
<keyword evidence="2" id="KW-1185">Reference proteome</keyword>
<name>A0AAV3QHE2_LITER</name>
<evidence type="ECO:0000313" key="2">
    <source>
        <dbReference type="Proteomes" id="UP001454036"/>
    </source>
</evidence>
<proteinExistence type="predicted"/>
<dbReference type="Proteomes" id="UP001454036">
    <property type="component" value="Unassembled WGS sequence"/>
</dbReference>
<reference evidence="1 2" key="1">
    <citation type="submission" date="2024-01" db="EMBL/GenBank/DDBJ databases">
        <title>The complete chloroplast genome sequence of Lithospermum erythrorhizon: insights into the phylogenetic relationship among Boraginaceae species and the maternal lineages of purple gromwells.</title>
        <authorList>
            <person name="Okada T."/>
            <person name="Watanabe K."/>
        </authorList>
    </citation>
    <scope>NUCLEOTIDE SEQUENCE [LARGE SCALE GENOMIC DNA]</scope>
</reference>